<dbReference type="EMBL" id="JAINUF010000020">
    <property type="protein sequence ID" value="KAJ8336005.1"/>
    <property type="molecule type" value="Genomic_DNA"/>
</dbReference>
<dbReference type="Proteomes" id="UP001152622">
    <property type="component" value="Chromosome 20"/>
</dbReference>
<comment type="caution">
    <text evidence="1">The sequence shown here is derived from an EMBL/GenBank/DDBJ whole genome shotgun (WGS) entry which is preliminary data.</text>
</comment>
<organism evidence="1 2">
    <name type="scientific">Synaphobranchus kaupii</name>
    <name type="common">Kaup's arrowtooth eel</name>
    <dbReference type="NCBI Taxonomy" id="118154"/>
    <lineage>
        <taxon>Eukaryota</taxon>
        <taxon>Metazoa</taxon>
        <taxon>Chordata</taxon>
        <taxon>Craniata</taxon>
        <taxon>Vertebrata</taxon>
        <taxon>Euteleostomi</taxon>
        <taxon>Actinopterygii</taxon>
        <taxon>Neopterygii</taxon>
        <taxon>Teleostei</taxon>
        <taxon>Anguilliformes</taxon>
        <taxon>Synaphobranchidae</taxon>
        <taxon>Synaphobranchus</taxon>
    </lineage>
</organism>
<proteinExistence type="predicted"/>
<sequence>MLAVWRESAQCTMACHTMYIEGNIGSEKGRLTAKGGKDDVRMTTNGDPKGTTIISIYVFTLQKPAFIHWSNWNTFFHF</sequence>
<reference evidence="1" key="1">
    <citation type="journal article" date="2023" name="Science">
        <title>Genome structures resolve the early diversification of teleost fishes.</title>
        <authorList>
            <person name="Parey E."/>
            <person name="Louis A."/>
            <person name="Montfort J."/>
            <person name="Bouchez O."/>
            <person name="Roques C."/>
            <person name="Iampietro C."/>
            <person name="Lluch J."/>
            <person name="Castinel A."/>
            <person name="Donnadieu C."/>
            <person name="Desvignes T."/>
            <person name="Floi Bucao C."/>
            <person name="Jouanno E."/>
            <person name="Wen M."/>
            <person name="Mejri S."/>
            <person name="Dirks R."/>
            <person name="Jansen H."/>
            <person name="Henkel C."/>
            <person name="Chen W.J."/>
            <person name="Zahm M."/>
            <person name="Cabau C."/>
            <person name="Klopp C."/>
            <person name="Thompson A.W."/>
            <person name="Robinson-Rechavi M."/>
            <person name="Braasch I."/>
            <person name="Lecointre G."/>
            <person name="Bobe J."/>
            <person name="Postlethwait J.H."/>
            <person name="Berthelot C."/>
            <person name="Roest Crollius H."/>
            <person name="Guiguen Y."/>
        </authorList>
    </citation>
    <scope>NUCLEOTIDE SEQUENCE</scope>
    <source>
        <strain evidence="1">WJC10195</strain>
    </source>
</reference>
<evidence type="ECO:0000313" key="2">
    <source>
        <dbReference type="Proteomes" id="UP001152622"/>
    </source>
</evidence>
<name>A0A9Q1EC28_SYNKA</name>
<keyword evidence="2" id="KW-1185">Reference proteome</keyword>
<dbReference type="AlphaFoldDB" id="A0A9Q1EC28"/>
<protein>
    <submittedName>
        <fullName evidence="1">Uncharacterized protein</fullName>
    </submittedName>
</protein>
<evidence type="ECO:0000313" key="1">
    <source>
        <dbReference type="EMBL" id="KAJ8336005.1"/>
    </source>
</evidence>
<gene>
    <name evidence="1" type="ORF">SKAU_G00393480</name>
</gene>
<accession>A0A9Q1EC28</accession>